<sequence length="149" mass="16592">MEDEWSYKESAGSLFAIALCKLESTNGEAITVLLSALKGTAMKSSPFGRLINARPPDVSYFYGTTWCEEEVYLWQLGLCGCVPGLSINDYITPAGLSAPGSDGRTLSKRPEWPECGENVLWHFKHHLYGYLMTMEAFEPEFPSVLVRSK</sequence>
<proteinExistence type="predicted"/>
<gene>
    <name evidence="1" type="ORF">PC117_g19400</name>
</gene>
<evidence type="ECO:0000313" key="2">
    <source>
        <dbReference type="Proteomes" id="UP000736787"/>
    </source>
</evidence>
<dbReference type="AlphaFoldDB" id="A0A8T1BXE2"/>
<dbReference type="Proteomes" id="UP000736787">
    <property type="component" value="Unassembled WGS sequence"/>
</dbReference>
<comment type="caution">
    <text evidence="1">The sequence shown here is derived from an EMBL/GenBank/DDBJ whole genome shotgun (WGS) entry which is preliminary data.</text>
</comment>
<accession>A0A8T1BXE2</accession>
<evidence type="ECO:0000313" key="1">
    <source>
        <dbReference type="EMBL" id="KAG2910442.1"/>
    </source>
</evidence>
<name>A0A8T1BXE2_9STRA</name>
<dbReference type="EMBL" id="RCMK01000841">
    <property type="protein sequence ID" value="KAG2910442.1"/>
    <property type="molecule type" value="Genomic_DNA"/>
</dbReference>
<reference evidence="1" key="1">
    <citation type="submission" date="2018-10" db="EMBL/GenBank/DDBJ databases">
        <title>Effector identification in a new, highly contiguous assembly of the strawberry crown rot pathogen Phytophthora cactorum.</title>
        <authorList>
            <person name="Armitage A.D."/>
            <person name="Nellist C.F."/>
            <person name="Bates H."/>
            <person name="Vickerstaff R.J."/>
            <person name="Harrison R.J."/>
        </authorList>
    </citation>
    <scope>NUCLEOTIDE SEQUENCE</scope>
    <source>
        <strain evidence="1">4040</strain>
    </source>
</reference>
<protein>
    <submittedName>
        <fullName evidence="1">Uncharacterized protein</fullName>
    </submittedName>
</protein>
<organism evidence="1 2">
    <name type="scientific">Phytophthora cactorum</name>
    <dbReference type="NCBI Taxonomy" id="29920"/>
    <lineage>
        <taxon>Eukaryota</taxon>
        <taxon>Sar</taxon>
        <taxon>Stramenopiles</taxon>
        <taxon>Oomycota</taxon>
        <taxon>Peronosporomycetes</taxon>
        <taxon>Peronosporales</taxon>
        <taxon>Peronosporaceae</taxon>
        <taxon>Phytophthora</taxon>
    </lineage>
</organism>